<evidence type="ECO:0000256" key="2">
    <source>
        <dbReference type="SAM" id="SignalP"/>
    </source>
</evidence>
<dbReference type="PROSITE" id="PS50940">
    <property type="entry name" value="CHIT_BIND_II"/>
    <property type="match status" value="1"/>
</dbReference>
<feature type="domain" description="Chitin-binding type-2" evidence="3">
    <location>
        <begin position="22"/>
        <end position="78"/>
    </location>
</feature>
<feature type="signal peptide" evidence="2">
    <location>
        <begin position="1"/>
        <end position="22"/>
    </location>
</feature>
<gene>
    <name evidence="4" type="ORF">Ocin01_04966</name>
</gene>
<dbReference type="STRING" id="48709.A0A1D2N9E1"/>
<name>A0A1D2N9E1_ORCCI</name>
<dbReference type="SMART" id="SM00494">
    <property type="entry name" value="ChtBD2"/>
    <property type="match status" value="1"/>
</dbReference>
<dbReference type="SUPFAM" id="SSF57625">
    <property type="entry name" value="Invertebrate chitin-binding proteins"/>
    <property type="match status" value="1"/>
</dbReference>
<keyword evidence="2" id="KW-0732">Signal</keyword>
<dbReference type="InterPro" id="IPR002557">
    <property type="entry name" value="Chitin-bd_dom"/>
</dbReference>
<protein>
    <submittedName>
        <fullName evidence="4">Endochitinase</fullName>
    </submittedName>
</protein>
<keyword evidence="5" id="KW-1185">Reference proteome</keyword>
<evidence type="ECO:0000259" key="3">
    <source>
        <dbReference type="PROSITE" id="PS50940"/>
    </source>
</evidence>
<dbReference type="OrthoDB" id="7791461at2759"/>
<sequence length="352" mass="37837">MKYVSLFVAVLATFANISHIYSAECPSEGFAQLPSPNCSIIIVCAHGQPTEIQCPSGLYYSPELEYCDYAENVPDCVGGTRAPISGSTTPVTERPTENPTTRTTTVRPTTTDSPPTNILTRCGQTITALSGSIEYKLLENYAAGELCAFVIRSQSCSQISLELESEGINIADGNAISVLYYHQEKNGIGLLANLGPTKRSVTVPFGLAIVVFRPLSSLGTGFRVSFRATGTASCLPGQNSVYNTETGSLSLPLRSNNTEREVDVLVLTAGARQITHPRTALQLAVQAPNPIDFCNDRFLVWKLDGDDIVGYVPCGSGDQIYTTRGLYIITSVLTTDTSPATGNLIWEEVTEE</sequence>
<dbReference type="GO" id="GO:0005576">
    <property type="term" value="C:extracellular region"/>
    <property type="evidence" value="ECO:0007669"/>
    <property type="project" value="InterPro"/>
</dbReference>
<comment type="caution">
    <text evidence="4">The sequence shown here is derived from an EMBL/GenBank/DDBJ whole genome shotgun (WGS) entry which is preliminary data.</text>
</comment>
<dbReference type="Proteomes" id="UP000094527">
    <property type="component" value="Unassembled WGS sequence"/>
</dbReference>
<feature type="chain" id="PRO_5008905255" evidence="2">
    <location>
        <begin position="23"/>
        <end position="352"/>
    </location>
</feature>
<dbReference type="Gene3D" id="2.170.140.10">
    <property type="entry name" value="Chitin binding domain"/>
    <property type="match status" value="1"/>
</dbReference>
<dbReference type="Pfam" id="PF01607">
    <property type="entry name" value="CBM_14"/>
    <property type="match status" value="1"/>
</dbReference>
<dbReference type="InterPro" id="IPR036508">
    <property type="entry name" value="Chitin-bd_dom_sf"/>
</dbReference>
<evidence type="ECO:0000313" key="5">
    <source>
        <dbReference type="Proteomes" id="UP000094527"/>
    </source>
</evidence>
<organism evidence="4 5">
    <name type="scientific">Orchesella cincta</name>
    <name type="common">Springtail</name>
    <name type="synonym">Podura cincta</name>
    <dbReference type="NCBI Taxonomy" id="48709"/>
    <lineage>
        <taxon>Eukaryota</taxon>
        <taxon>Metazoa</taxon>
        <taxon>Ecdysozoa</taxon>
        <taxon>Arthropoda</taxon>
        <taxon>Hexapoda</taxon>
        <taxon>Collembola</taxon>
        <taxon>Entomobryomorpha</taxon>
        <taxon>Entomobryoidea</taxon>
        <taxon>Orchesellidae</taxon>
        <taxon>Orchesellinae</taxon>
        <taxon>Orchesella</taxon>
    </lineage>
</organism>
<accession>A0A1D2N9E1</accession>
<feature type="compositionally biased region" description="Low complexity" evidence="1">
    <location>
        <begin position="88"/>
        <end position="116"/>
    </location>
</feature>
<dbReference type="EMBL" id="LJIJ01000142">
    <property type="protein sequence ID" value="ODN01715.1"/>
    <property type="molecule type" value="Genomic_DNA"/>
</dbReference>
<reference evidence="4 5" key="1">
    <citation type="journal article" date="2016" name="Genome Biol. Evol.">
        <title>Gene Family Evolution Reflects Adaptation to Soil Environmental Stressors in the Genome of the Collembolan Orchesella cincta.</title>
        <authorList>
            <person name="Faddeeva-Vakhrusheva A."/>
            <person name="Derks M.F."/>
            <person name="Anvar S.Y."/>
            <person name="Agamennone V."/>
            <person name="Suring W."/>
            <person name="Smit S."/>
            <person name="van Straalen N.M."/>
            <person name="Roelofs D."/>
        </authorList>
    </citation>
    <scope>NUCLEOTIDE SEQUENCE [LARGE SCALE GENOMIC DNA]</scope>
    <source>
        <tissue evidence="4">Mixed pool</tissue>
    </source>
</reference>
<evidence type="ECO:0000313" key="4">
    <source>
        <dbReference type="EMBL" id="ODN01715.1"/>
    </source>
</evidence>
<dbReference type="GO" id="GO:0008061">
    <property type="term" value="F:chitin binding"/>
    <property type="evidence" value="ECO:0007669"/>
    <property type="project" value="InterPro"/>
</dbReference>
<dbReference type="AlphaFoldDB" id="A0A1D2N9E1"/>
<proteinExistence type="predicted"/>
<feature type="region of interest" description="Disordered" evidence="1">
    <location>
        <begin position="84"/>
        <end position="116"/>
    </location>
</feature>
<evidence type="ECO:0000256" key="1">
    <source>
        <dbReference type="SAM" id="MobiDB-lite"/>
    </source>
</evidence>